<dbReference type="InterPro" id="IPR036678">
    <property type="entry name" value="MutS_con_dom_sf"/>
</dbReference>
<dbReference type="SUPFAM" id="SSF48334">
    <property type="entry name" value="DNA repair protein MutS, domain III"/>
    <property type="match status" value="1"/>
</dbReference>
<comment type="caution">
    <text evidence="2">The sequence shown here is derived from an EMBL/GenBank/DDBJ whole genome shotgun (WGS) entry which is preliminary data.</text>
</comment>
<gene>
    <name evidence="2" type="ORF">GBAR_LOCUS30095</name>
</gene>
<dbReference type="PANTHER" id="PTHR11361">
    <property type="entry name" value="DNA MISMATCH REPAIR PROTEIN MUTS FAMILY MEMBER"/>
    <property type="match status" value="1"/>
</dbReference>
<accession>A0AA35TVA2</accession>
<dbReference type="AlphaFoldDB" id="A0AA35TVA2"/>
<dbReference type="Gene3D" id="1.10.1420.10">
    <property type="match status" value="2"/>
</dbReference>
<evidence type="ECO:0000259" key="1">
    <source>
        <dbReference type="SMART" id="SM00533"/>
    </source>
</evidence>
<dbReference type="SUPFAM" id="SSF55271">
    <property type="entry name" value="DNA repair protein MutS, domain I"/>
    <property type="match status" value="1"/>
</dbReference>
<dbReference type="PANTHER" id="PTHR11361:SF34">
    <property type="entry name" value="DNA MISMATCH REPAIR PROTEIN MSH1, MITOCHONDRIAL"/>
    <property type="match status" value="1"/>
</dbReference>
<dbReference type="Pfam" id="PF05192">
    <property type="entry name" value="MutS_III"/>
    <property type="match status" value="1"/>
</dbReference>
<dbReference type="InterPro" id="IPR045076">
    <property type="entry name" value="MutS"/>
</dbReference>
<dbReference type="InterPro" id="IPR007860">
    <property type="entry name" value="DNA_mmatch_repair_MutS_con_dom"/>
</dbReference>
<dbReference type="Gene3D" id="3.30.420.110">
    <property type="entry name" value="MutS, connector domain"/>
    <property type="match status" value="1"/>
</dbReference>
<dbReference type="GO" id="GO:0140664">
    <property type="term" value="F:ATP-dependent DNA damage sensor activity"/>
    <property type="evidence" value="ECO:0007669"/>
    <property type="project" value="InterPro"/>
</dbReference>
<dbReference type="NCBIfam" id="NF003810">
    <property type="entry name" value="PRK05399.1"/>
    <property type="match status" value="1"/>
</dbReference>
<name>A0AA35TVA2_GEOBA</name>
<dbReference type="Gene3D" id="3.40.1170.10">
    <property type="entry name" value="DNA repair protein MutS, domain I"/>
    <property type="match status" value="1"/>
</dbReference>
<dbReference type="Pfam" id="PF05188">
    <property type="entry name" value="MutS_II"/>
    <property type="match status" value="1"/>
</dbReference>
<organism evidence="2 3">
    <name type="scientific">Geodia barretti</name>
    <name type="common">Barrett's horny sponge</name>
    <dbReference type="NCBI Taxonomy" id="519541"/>
    <lineage>
        <taxon>Eukaryota</taxon>
        <taxon>Metazoa</taxon>
        <taxon>Porifera</taxon>
        <taxon>Demospongiae</taxon>
        <taxon>Heteroscleromorpha</taxon>
        <taxon>Tetractinellida</taxon>
        <taxon>Astrophorina</taxon>
        <taxon>Geodiidae</taxon>
        <taxon>Geodia</taxon>
    </lineage>
</organism>
<feature type="domain" description="DNA mismatch repair protein MutS core" evidence="1">
    <location>
        <begin position="285"/>
        <end position="554"/>
    </location>
</feature>
<dbReference type="GO" id="GO:0005524">
    <property type="term" value="F:ATP binding"/>
    <property type="evidence" value="ECO:0007669"/>
    <property type="project" value="InterPro"/>
</dbReference>
<dbReference type="Pfam" id="PF05190">
    <property type="entry name" value="MutS_IV"/>
    <property type="match status" value="1"/>
</dbReference>
<dbReference type="SUPFAM" id="SSF53150">
    <property type="entry name" value="DNA repair protein MutS, domain II"/>
    <property type="match status" value="1"/>
</dbReference>
<dbReference type="InterPro" id="IPR016151">
    <property type="entry name" value="DNA_mismatch_repair_MutS_N"/>
</dbReference>
<protein>
    <submittedName>
        <fullName evidence="2">DNA mismatch repair protein MutS</fullName>
    </submittedName>
</protein>
<dbReference type="InterPro" id="IPR007695">
    <property type="entry name" value="DNA_mismatch_repair_MutS-lik_N"/>
</dbReference>
<dbReference type="SMART" id="SM00533">
    <property type="entry name" value="MUTSd"/>
    <property type="match status" value="1"/>
</dbReference>
<sequence>MKIKNSYPDAVVLFRLGDFYETFDDDAELASRELEITLTSRTMGKNLKIPMAGVPAHALETYLARLVKKGHKVAICEQLTDPAKSRGLVERDVVRVVTPGTILEASLLEQDSNNYLASVVEEGDQVGLAYVDITTGEFAATQIDRARLLPELERISPAEILVPAGEDPPVWLPSARRESSSNHSAQDFEAGFPLTHLNPASFDLDLASDALLTHYGIHTLESFGCEGMPLVARAAGSIVDYLSQTYKTVTPRLSSLAVYSSETFMALDVQTRRNLELFQSGRWENRQLSLFAALDMTRTPMGGRLLRRWLGQPLLDREELERRLDAVGYFVNESIKRARTRDILSEVSDLERILGRVQTDTVVPRELIGLRTGIEAADPLSEALKGQEAEKVDWLQGLVTSVPDVVSLVERAINPEPAGSVGEGNTIREGFSPELDELKSASSNARSFIAALEQRERERSGIRNLRVGYNQVFGYYLEVSKSNLEQVPEDFIRRQTLANGERYITPELKEYESLVLNARERVEELEKSLFKQVCAQIGNYADVIGKLAGAIALR</sequence>
<dbReference type="GO" id="GO:0030983">
    <property type="term" value="F:mismatched DNA binding"/>
    <property type="evidence" value="ECO:0007669"/>
    <property type="project" value="InterPro"/>
</dbReference>
<proteinExistence type="predicted"/>
<keyword evidence="3" id="KW-1185">Reference proteome</keyword>
<reference evidence="2" key="1">
    <citation type="submission" date="2023-03" db="EMBL/GenBank/DDBJ databases">
        <authorList>
            <person name="Steffen K."/>
            <person name="Cardenas P."/>
        </authorList>
    </citation>
    <scope>NUCLEOTIDE SEQUENCE</scope>
</reference>
<dbReference type="InterPro" id="IPR007861">
    <property type="entry name" value="DNA_mismatch_repair_MutS_clamp"/>
</dbReference>
<dbReference type="GO" id="GO:0005829">
    <property type="term" value="C:cytosol"/>
    <property type="evidence" value="ECO:0007669"/>
    <property type="project" value="TreeGrafter"/>
</dbReference>
<evidence type="ECO:0000313" key="3">
    <source>
        <dbReference type="Proteomes" id="UP001174909"/>
    </source>
</evidence>
<evidence type="ECO:0000313" key="2">
    <source>
        <dbReference type="EMBL" id="CAI8055123.1"/>
    </source>
</evidence>
<dbReference type="Pfam" id="PF01624">
    <property type="entry name" value="MutS_I"/>
    <property type="match status" value="1"/>
</dbReference>
<dbReference type="Proteomes" id="UP001174909">
    <property type="component" value="Unassembled WGS sequence"/>
</dbReference>
<dbReference type="InterPro" id="IPR036187">
    <property type="entry name" value="DNA_mismatch_repair_MutS_sf"/>
</dbReference>
<dbReference type="GO" id="GO:0006298">
    <property type="term" value="P:mismatch repair"/>
    <property type="evidence" value="ECO:0007669"/>
    <property type="project" value="InterPro"/>
</dbReference>
<dbReference type="InterPro" id="IPR007696">
    <property type="entry name" value="DNA_mismatch_repair_MutS_core"/>
</dbReference>
<dbReference type="EMBL" id="CASHTH010004247">
    <property type="protein sequence ID" value="CAI8055123.1"/>
    <property type="molecule type" value="Genomic_DNA"/>
</dbReference>